<keyword evidence="2" id="KW-1185">Reference proteome</keyword>
<sequence length="224" mass="26066">MNTSARNLLSPKVVLFDWDGTLVNTDKIYKGVLAETLKEMGMNDWNKEAAEKYRFHSRREALPLIFGNKWREVNDKYVDKIQKIGMHAVNPFPNALNLIEYLAEENVIMSIVSNKDSYHLREEVNYLGWSKYFHKIVGATDAPKDKPWPDPVHLALREQDIQDYNEVWFLGDSLVDMQCAKSTGCMPILFGTETGAHTQMQYLRIDYLHIHDHEELVTQHKQLK</sequence>
<dbReference type="InterPro" id="IPR050155">
    <property type="entry name" value="HAD-like_hydrolase_sf"/>
</dbReference>
<dbReference type="InterPro" id="IPR041492">
    <property type="entry name" value="HAD_2"/>
</dbReference>
<dbReference type="Gene3D" id="3.40.50.1000">
    <property type="entry name" value="HAD superfamily/HAD-like"/>
    <property type="match status" value="1"/>
</dbReference>
<evidence type="ECO:0000313" key="1">
    <source>
        <dbReference type="EMBL" id="CAG7589798.1"/>
    </source>
</evidence>
<dbReference type="PANTHER" id="PTHR43434">
    <property type="entry name" value="PHOSPHOGLYCOLATE PHOSPHATASE"/>
    <property type="match status" value="1"/>
</dbReference>
<dbReference type="SFLD" id="SFLDG01129">
    <property type="entry name" value="C1.5:_HAD__Beta-PGM__Phosphata"/>
    <property type="match status" value="1"/>
</dbReference>
<dbReference type="GO" id="GO:0008967">
    <property type="term" value="F:phosphoglycolate phosphatase activity"/>
    <property type="evidence" value="ECO:0007669"/>
    <property type="project" value="TreeGrafter"/>
</dbReference>
<dbReference type="InterPro" id="IPR023214">
    <property type="entry name" value="HAD_sf"/>
</dbReference>
<dbReference type="GO" id="GO:0006281">
    <property type="term" value="P:DNA repair"/>
    <property type="evidence" value="ECO:0007669"/>
    <property type="project" value="TreeGrafter"/>
</dbReference>
<dbReference type="InterPro" id="IPR036412">
    <property type="entry name" value="HAD-like_sf"/>
</dbReference>
<evidence type="ECO:0000313" key="2">
    <source>
        <dbReference type="Proteomes" id="UP000837675"/>
    </source>
</evidence>
<comment type="caution">
    <text evidence="1">The sequence shown here is derived from an EMBL/GenBank/DDBJ whole genome shotgun (WGS) entry which is preliminary data.</text>
</comment>
<dbReference type="Pfam" id="PF13419">
    <property type="entry name" value="HAD_2"/>
    <property type="match status" value="1"/>
</dbReference>
<dbReference type="PANTHER" id="PTHR43434:SF1">
    <property type="entry name" value="PHOSPHOGLYCOLATE PHOSPHATASE"/>
    <property type="match status" value="1"/>
</dbReference>
<dbReference type="Proteomes" id="UP000837675">
    <property type="component" value="Unassembled WGS sequence"/>
</dbReference>
<dbReference type="GO" id="GO:0005829">
    <property type="term" value="C:cytosol"/>
    <property type="evidence" value="ECO:0007669"/>
    <property type="project" value="TreeGrafter"/>
</dbReference>
<dbReference type="SUPFAM" id="SSF56784">
    <property type="entry name" value="HAD-like"/>
    <property type="match status" value="1"/>
</dbReference>
<dbReference type="Gene3D" id="1.10.150.730">
    <property type="match status" value="1"/>
</dbReference>
<dbReference type="SFLD" id="SFLDS00003">
    <property type="entry name" value="Haloacid_Dehalogenase"/>
    <property type="match status" value="1"/>
</dbReference>
<gene>
    <name evidence="1" type="ORF">MHYMCMPASI_00194</name>
</gene>
<dbReference type="EMBL" id="CAJVAF010000060">
    <property type="protein sequence ID" value="CAG7589798.1"/>
    <property type="molecule type" value="Genomic_DNA"/>
</dbReference>
<protein>
    <submittedName>
        <fullName evidence="1">HAD family hydrolase</fullName>
    </submittedName>
</protein>
<organism evidence="1 2">
    <name type="scientific">Hyalomma marginatum</name>
    <dbReference type="NCBI Taxonomy" id="34627"/>
    <lineage>
        <taxon>Eukaryota</taxon>
        <taxon>Metazoa</taxon>
        <taxon>Ecdysozoa</taxon>
        <taxon>Arthropoda</taxon>
        <taxon>Chelicerata</taxon>
        <taxon>Arachnida</taxon>
        <taxon>Acari</taxon>
        <taxon>Parasitiformes</taxon>
        <taxon>Ixodida</taxon>
        <taxon>Ixodoidea</taxon>
        <taxon>Ixodidae</taxon>
        <taxon>Hyalomminae</taxon>
        <taxon>Hyalomma</taxon>
    </lineage>
</organism>
<proteinExistence type="predicted"/>
<reference evidence="1" key="1">
    <citation type="submission" date="2021-06" db="EMBL/GenBank/DDBJ databases">
        <authorList>
            <person name="Nardi T."/>
            <person name="Nardi T."/>
        </authorList>
    </citation>
    <scope>NUCLEOTIDE SEQUENCE</scope>
</reference>
<dbReference type="AlphaFoldDB" id="A0A8S4C0A8"/>
<accession>A0A8S4C0A8</accession>
<keyword evidence="1" id="KW-0378">Hydrolase</keyword>
<dbReference type="NCBIfam" id="TIGR01549">
    <property type="entry name" value="HAD-SF-IA-v1"/>
    <property type="match status" value="1"/>
</dbReference>
<name>A0A8S4C0A8_9ACAR</name>
<dbReference type="InterPro" id="IPR006439">
    <property type="entry name" value="HAD-SF_hydro_IA"/>
</dbReference>